<gene>
    <name evidence="2" type="ORF">KCX82_15105</name>
</gene>
<dbReference type="InterPro" id="IPR016032">
    <property type="entry name" value="Sig_transdc_resp-reg_C-effctor"/>
</dbReference>
<dbReference type="InterPro" id="IPR051677">
    <property type="entry name" value="AfsR-DnrI-RedD_regulator"/>
</dbReference>
<dbReference type="GO" id="GO:0003677">
    <property type="term" value="F:DNA binding"/>
    <property type="evidence" value="ECO:0007669"/>
    <property type="project" value="InterPro"/>
</dbReference>
<proteinExistence type="predicted"/>
<dbReference type="PANTHER" id="PTHR35807">
    <property type="entry name" value="TRANSCRIPTIONAL REGULATOR REDD-RELATED"/>
    <property type="match status" value="1"/>
</dbReference>
<dbReference type="PANTHER" id="PTHR35807:SF2">
    <property type="entry name" value="TRANSCRIPTIONAL ACTIVATOR DOMAIN"/>
    <property type="match status" value="1"/>
</dbReference>
<dbReference type="EMBL" id="JAGSND010000011">
    <property type="protein sequence ID" value="MBR0599217.1"/>
    <property type="molecule type" value="Genomic_DNA"/>
</dbReference>
<dbReference type="SUPFAM" id="SSF46894">
    <property type="entry name" value="C-terminal effector domain of the bipartite response regulators"/>
    <property type="match status" value="1"/>
</dbReference>
<reference evidence="2" key="2">
    <citation type="submission" date="2021-04" db="EMBL/GenBank/DDBJ databases">
        <authorList>
            <person name="Liu J."/>
        </authorList>
    </citation>
    <scope>NUCLEOTIDE SEQUENCE</scope>
    <source>
        <strain evidence="2">BAD-6</strain>
    </source>
</reference>
<evidence type="ECO:0000259" key="1">
    <source>
        <dbReference type="SMART" id="SM01043"/>
    </source>
</evidence>
<organism evidence="2 3">
    <name type="scientific">Sinanaerobacter chloroacetimidivorans</name>
    <dbReference type="NCBI Taxonomy" id="2818044"/>
    <lineage>
        <taxon>Bacteria</taxon>
        <taxon>Bacillati</taxon>
        <taxon>Bacillota</taxon>
        <taxon>Clostridia</taxon>
        <taxon>Peptostreptococcales</taxon>
        <taxon>Anaerovoracaceae</taxon>
        <taxon>Sinanaerobacter</taxon>
    </lineage>
</organism>
<sequence>MLRIQLLGKVNISSFGERIEDKLSNKLIALLSLLFLNKDKNLSKEKIISYLWPDSNEEAAKSNLRFHLWTIKKLIPQSEKGEELILNEKDFCRINQRYPFYCDKSVLDQYRPSGPSNAEELIKLKDLFQGDFLEGLYLKNCDEFNEMILFERVVCQNKQVEILEKLINLYEEQEKYEEGLQILNEVTAIEPYHERFAYQIISMYGKLGNRVAAINYYKKFESALRRNLNISPNKELKLLYGTLLGSSAESSAEPIKNISGIKKKKLLIESHCVPDIEYFWVADVIREVMRAADKKYMLEIPKLYLFDLGYIQRELLIDYEKIISAETELIAFVPAVRILQAFFQFLLHAADLYDLTIRTNSSQNMDPVSAQIRKHIEEKNLQGIWFEP</sequence>
<protein>
    <submittedName>
        <fullName evidence="2">Winged helix-turn-helix domain-containing protein</fullName>
    </submittedName>
</protein>
<dbReference type="SMART" id="SM01043">
    <property type="entry name" value="BTAD"/>
    <property type="match status" value="1"/>
</dbReference>
<feature type="domain" description="Bacterial transcriptional activator" evidence="1">
    <location>
        <begin position="102"/>
        <end position="244"/>
    </location>
</feature>
<dbReference type="Gene3D" id="1.10.10.10">
    <property type="entry name" value="Winged helix-like DNA-binding domain superfamily/Winged helix DNA-binding domain"/>
    <property type="match status" value="1"/>
</dbReference>
<evidence type="ECO:0000313" key="3">
    <source>
        <dbReference type="Proteomes" id="UP000675664"/>
    </source>
</evidence>
<evidence type="ECO:0000313" key="2">
    <source>
        <dbReference type="EMBL" id="MBR0599217.1"/>
    </source>
</evidence>
<comment type="caution">
    <text evidence="2">The sequence shown here is derived from an EMBL/GenBank/DDBJ whole genome shotgun (WGS) entry which is preliminary data.</text>
</comment>
<dbReference type="InterPro" id="IPR005158">
    <property type="entry name" value="BTAD"/>
</dbReference>
<dbReference type="RefSeq" id="WP_227019350.1">
    <property type="nucleotide sequence ID" value="NZ_JAGSND010000011.1"/>
</dbReference>
<dbReference type="GO" id="GO:0006355">
    <property type="term" value="P:regulation of DNA-templated transcription"/>
    <property type="evidence" value="ECO:0007669"/>
    <property type="project" value="InterPro"/>
</dbReference>
<dbReference type="SUPFAM" id="SSF48452">
    <property type="entry name" value="TPR-like"/>
    <property type="match status" value="1"/>
</dbReference>
<dbReference type="Pfam" id="PF03704">
    <property type="entry name" value="BTAD"/>
    <property type="match status" value="1"/>
</dbReference>
<accession>A0A8J7W1N9</accession>
<dbReference type="InterPro" id="IPR036388">
    <property type="entry name" value="WH-like_DNA-bd_sf"/>
</dbReference>
<dbReference type="Gene3D" id="1.25.40.10">
    <property type="entry name" value="Tetratricopeptide repeat domain"/>
    <property type="match status" value="1"/>
</dbReference>
<keyword evidence="3" id="KW-1185">Reference proteome</keyword>
<reference evidence="2" key="1">
    <citation type="submission" date="2021-04" db="EMBL/GenBank/DDBJ databases">
        <title>Sinoanaerobacter chloroacetimidivorans sp. nov., an obligate anaerobic bacterium isolated from anaerobic sludge.</title>
        <authorList>
            <person name="Bao Y."/>
        </authorList>
    </citation>
    <scope>NUCLEOTIDE SEQUENCE</scope>
    <source>
        <strain evidence="2">BAD-6</strain>
    </source>
</reference>
<dbReference type="AlphaFoldDB" id="A0A8J7W1N9"/>
<dbReference type="InterPro" id="IPR011990">
    <property type="entry name" value="TPR-like_helical_dom_sf"/>
</dbReference>
<name>A0A8J7W1N9_9FIRM</name>
<dbReference type="Proteomes" id="UP000675664">
    <property type="component" value="Unassembled WGS sequence"/>
</dbReference>